<protein>
    <recommendedName>
        <fullName evidence="4">DNA-binding protein</fullName>
    </recommendedName>
</protein>
<dbReference type="RefSeq" id="WP_099386970.1">
    <property type="nucleotide sequence ID" value="NZ_JANSWH010000071.1"/>
</dbReference>
<dbReference type="InterPro" id="IPR046313">
    <property type="entry name" value="DUF6465"/>
</dbReference>
<keyword evidence="3" id="KW-1185">Reference proteome</keyword>
<evidence type="ECO:0008006" key="4">
    <source>
        <dbReference type="Google" id="ProtNLM"/>
    </source>
</evidence>
<organism evidence="2 3">
    <name type="scientific">Agathobacter ruminis</name>
    <dbReference type="NCBI Taxonomy" id="1712665"/>
    <lineage>
        <taxon>Bacteria</taxon>
        <taxon>Bacillati</taxon>
        <taxon>Bacillota</taxon>
        <taxon>Clostridia</taxon>
        <taxon>Lachnospirales</taxon>
        <taxon>Lachnospiraceae</taxon>
        <taxon>Agathobacter</taxon>
    </lineage>
</organism>
<name>A0A2G3DZN8_9FIRM</name>
<feature type="compositionally biased region" description="Basic residues" evidence="1">
    <location>
        <begin position="47"/>
        <end position="58"/>
    </location>
</feature>
<gene>
    <name evidence="2" type="ORF">CSX02_12870</name>
</gene>
<reference evidence="2 3" key="2">
    <citation type="submission" date="2017-10" db="EMBL/GenBank/DDBJ databases">
        <authorList>
            <person name="Banno H."/>
            <person name="Chua N.-H."/>
        </authorList>
    </citation>
    <scope>NUCLEOTIDE SEQUENCE [LARGE SCALE GENOMIC DNA]</scope>
    <source>
        <strain evidence="2 3">JK623</strain>
    </source>
</reference>
<evidence type="ECO:0000313" key="3">
    <source>
        <dbReference type="Proteomes" id="UP000224563"/>
    </source>
</evidence>
<evidence type="ECO:0000256" key="1">
    <source>
        <dbReference type="SAM" id="MobiDB-lite"/>
    </source>
</evidence>
<feature type="region of interest" description="Disordered" evidence="1">
    <location>
        <begin position="31"/>
        <end position="60"/>
    </location>
</feature>
<dbReference type="Pfam" id="PF20069">
    <property type="entry name" value="DUF6465"/>
    <property type="match status" value="1"/>
</dbReference>
<evidence type="ECO:0000313" key="2">
    <source>
        <dbReference type="EMBL" id="PHU36464.1"/>
    </source>
</evidence>
<accession>A0A2G3DZN8</accession>
<dbReference type="Proteomes" id="UP000224563">
    <property type="component" value="Unassembled WGS sequence"/>
</dbReference>
<proteinExistence type="predicted"/>
<dbReference type="EMBL" id="PDYG01000134">
    <property type="protein sequence ID" value="PHU36464.1"/>
    <property type="molecule type" value="Genomic_DNA"/>
</dbReference>
<reference evidence="2 3" key="1">
    <citation type="submission" date="2017-10" db="EMBL/GenBank/DDBJ databases">
        <title>Resolving the taxonomy of Roseburia spp., Eubacterium rectale and Agathobacter spp. through phylogenomic analysis.</title>
        <authorList>
            <person name="Sheridan P.O."/>
            <person name="Walker A.W."/>
            <person name="Duncan S.H."/>
            <person name="Scott K.P."/>
            <person name="Toole P.W.O."/>
            <person name="Luis P."/>
            <person name="Flint H.J."/>
        </authorList>
    </citation>
    <scope>NUCLEOTIDE SEQUENCE [LARGE SCALE GENOMIC DNA]</scope>
    <source>
        <strain evidence="2 3">JK623</strain>
    </source>
</reference>
<sequence length="131" mass="14242">MAKDVKATKTTVAKTNAVKKEEPILAAVVEEPAKKAPEKKAPEKKAPAKKAPAKKAPVKKAVTAKETTSVIVQYQNNEVNVASVEEKVKAQFISEGHTAASIKKVAIYVKPEEFAAYYVINEKFSGRVDLF</sequence>
<comment type="caution">
    <text evidence="2">The sequence shown here is derived from an EMBL/GenBank/DDBJ whole genome shotgun (WGS) entry which is preliminary data.</text>
</comment>
<dbReference type="AlphaFoldDB" id="A0A2G3DZN8"/>
<feature type="compositionally biased region" description="Basic and acidic residues" evidence="1">
    <location>
        <begin position="31"/>
        <end position="46"/>
    </location>
</feature>